<gene>
    <name evidence="1" type="ORF">MEUPH1_LOCUS19603</name>
</gene>
<comment type="caution">
    <text evidence="1">The sequence shown here is derived from an EMBL/GenBank/DDBJ whole genome shotgun (WGS) entry which is preliminary data.</text>
</comment>
<dbReference type="EMBL" id="CARXXK010000004">
    <property type="protein sequence ID" value="CAI6364818.1"/>
    <property type="molecule type" value="Genomic_DNA"/>
</dbReference>
<accession>A0AAV0XA28</accession>
<keyword evidence="2" id="KW-1185">Reference proteome</keyword>
<dbReference type="AlphaFoldDB" id="A0AAV0XA28"/>
<reference evidence="1 2" key="1">
    <citation type="submission" date="2023-01" db="EMBL/GenBank/DDBJ databases">
        <authorList>
            <person name="Whitehead M."/>
        </authorList>
    </citation>
    <scope>NUCLEOTIDE SEQUENCE [LARGE SCALE GENOMIC DNA]</scope>
</reference>
<name>A0AAV0XA28_9HEMI</name>
<sequence>MDGEKSDEAAFIKAPTYVELVKLVDLLREQSAQSSTLQAEVASLRQVIAARNVSELVETPVTVTATPTMRPEYRVVPDLSRAMTLFSGE</sequence>
<protein>
    <submittedName>
        <fullName evidence="1">Uncharacterized protein</fullName>
    </submittedName>
</protein>
<proteinExistence type="predicted"/>
<dbReference type="Proteomes" id="UP001160148">
    <property type="component" value="Unassembled WGS sequence"/>
</dbReference>
<evidence type="ECO:0000313" key="1">
    <source>
        <dbReference type="EMBL" id="CAI6364818.1"/>
    </source>
</evidence>
<evidence type="ECO:0000313" key="2">
    <source>
        <dbReference type="Proteomes" id="UP001160148"/>
    </source>
</evidence>
<organism evidence="1 2">
    <name type="scientific">Macrosiphum euphorbiae</name>
    <name type="common">potato aphid</name>
    <dbReference type="NCBI Taxonomy" id="13131"/>
    <lineage>
        <taxon>Eukaryota</taxon>
        <taxon>Metazoa</taxon>
        <taxon>Ecdysozoa</taxon>
        <taxon>Arthropoda</taxon>
        <taxon>Hexapoda</taxon>
        <taxon>Insecta</taxon>
        <taxon>Pterygota</taxon>
        <taxon>Neoptera</taxon>
        <taxon>Paraneoptera</taxon>
        <taxon>Hemiptera</taxon>
        <taxon>Sternorrhyncha</taxon>
        <taxon>Aphidomorpha</taxon>
        <taxon>Aphidoidea</taxon>
        <taxon>Aphididae</taxon>
        <taxon>Macrosiphini</taxon>
        <taxon>Macrosiphum</taxon>
    </lineage>
</organism>